<keyword evidence="3 5" id="KW-0808">Transferase</keyword>
<sequence>MLIVIALGGNAFVRRGRPLDQEEHLYNIDKAAELVAKLVSDGHKIVVTHGNGPQVGLLDELQLKGGRRYFRLDALVAATQGLLGYFIANAIDKALGTYGRAVAVVTRVSVDPEDPSFKNPSKFIGPSYAKRDADLMAQKYGFIMREEVGRGWRRVVPSPEPMGVMEVEAVKRLLESGFVVIAAGGGGVPTHSHFGVEAVVDKDLASQVLANSLGADAFIILTDVDGVYLDYGTERQRKLERVSADELLKYYYEGRFEEGSMGPKVLAAARFVKNGGAWAAIGALDEGYYVFKRERGTIVERA</sequence>
<dbReference type="PATRIC" id="fig|768679.9.peg.815"/>
<evidence type="ECO:0000313" key="8">
    <source>
        <dbReference type="Proteomes" id="UP000002654"/>
    </source>
</evidence>
<dbReference type="InterPro" id="IPR036393">
    <property type="entry name" value="AceGlu_kinase-like_sf"/>
</dbReference>
<dbReference type="SUPFAM" id="SSF53633">
    <property type="entry name" value="Carbamate kinase-like"/>
    <property type="match status" value="1"/>
</dbReference>
<dbReference type="Proteomes" id="UP000002654">
    <property type="component" value="Chromosome"/>
</dbReference>
<proteinExistence type="inferred from homology"/>
<gene>
    <name evidence="7" type="primary">arcC</name>
    <name evidence="7" type="ordered locus">TTX_0807</name>
</gene>
<evidence type="ECO:0000256" key="2">
    <source>
        <dbReference type="ARBA" id="ARBA00020752"/>
    </source>
</evidence>
<dbReference type="PANTHER" id="PTHR30409:SF1">
    <property type="entry name" value="CARBAMATE KINASE-RELATED"/>
    <property type="match status" value="1"/>
</dbReference>
<dbReference type="GO" id="GO:0019546">
    <property type="term" value="P:L-arginine deiminase pathway"/>
    <property type="evidence" value="ECO:0007669"/>
    <property type="project" value="TreeGrafter"/>
</dbReference>
<feature type="domain" description="Aspartate/glutamate/uridylate kinase" evidence="6">
    <location>
        <begin position="1"/>
        <end position="276"/>
    </location>
</feature>
<dbReference type="InterPro" id="IPR003964">
    <property type="entry name" value="Carb_kinase"/>
</dbReference>
<dbReference type="Pfam" id="PF00696">
    <property type="entry name" value="AA_kinase"/>
    <property type="match status" value="1"/>
</dbReference>
<dbReference type="PIRSF" id="PIRSF000723">
    <property type="entry name" value="Carbamate_kin"/>
    <property type="match status" value="1"/>
</dbReference>
<dbReference type="PRINTS" id="PR01469">
    <property type="entry name" value="CARBMTKINASE"/>
</dbReference>
<evidence type="ECO:0000256" key="5">
    <source>
        <dbReference type="PIRNR" id="PIRNR000723"/>
    </source>
</evidence>
<dbReference type="eggNOG" id="arCOG00863">
    <property type="taxonomic scope" value="Archaea"/>
</dbReference>
<organism evidence="7 8">
    <name type="scientific">Thermoproteus tenax (strain ATCC 35583 / DSM 2078 / JCM 9277 / NBRC 100435 / Kra 1)</name>
    <dbReference type="NCBI Taxonomy" id="768679"/>
    <lineage>
        <taxon>Archaea</taxon>
        <taxon>Thermoproteota</taxon>
        <taxon>Thermoprotei</taxon>
        <taxon>Thermoproteales</taxon>
        <taxon>Thermoproteaceae</taxon>
        <taxon>Thermoproteus</taxon>
    </lineage>
</organism>
<dbReference type="GO" id="GO:0005829">
    <property type="term" value="C:cytosol"/>
    <property type="evidence" value="ECO:0007669"/>
    <property type="project" value="TreeGrafter"/>
</dbReference>
<keyword evidence="4 5" id="KW-0418">Kinase</keyword>
<dbReference type="FunFam" id="3.40.1160.10:FF:000007">
    <property type="entry name" value="Carbamate kinase"/>
    <property type="match status" value="1"/>
</dbReference>
<dbReference type="KEGG" id="ttn:TTX_0807"/>
<dbReference type="InterPro" id="IPR001048">
    <property type="entry name" value="Asp/Glu/Uridylate_kinase"/>
</dbReference>
<dbReference type="PANTHER" id="PTHR30409">
    <property type="entry name" value="CARBAMATE KINASE"/>
    <property type="match status" value="1"/>
</dbReference>
<comment type="similarity">
    <text evidence="1 5">Belongs to the carbamate kinase family.</text>
</comment>
<evidence type="ECO:0000256" key="4">
    <source>
        <dbReference type="ARBA" id="ARBA00022777"/>
    </source>
</evidence>
<reference evidence="7 8" key="1">
    <citation type="journal article" date="2011" name="PLoS ONE">
        <title>The complete genome sequence of Thermoproteus tenax: a physiologically versatile member of the Crenarchaeota.</title>
        <authorList>
            <person name="Siebers B."/>
            <person name="Zaparty M."/>
            <person name="Raddatz G."/>
            <person name="Tjaden B."/>
            <person name="Albers S.V."/>
            <person name="Bell S.D."/>
            <person name="Blombach F."/>
            <person name="Kletzin A."/>
            <person name="Kyrpides N."/>
            <person name="Lanz C."/>
            <person name="Plagens A."/>
            <person name="Rampp M."/>
            <person name="Rosinus A."/>
            <person name="von Jan M."/>
            <person name="Makarova K.S."/>
            <person name="Klenk H.P."/>
            <person name="Schuster S.C."/>
            <person name="Hensel R."/>
        </authorList>
    </citation>
    <scope>NUCLEOTIDE SEQUENCE [LARGE SCALE GENOMIC DNA]</scope>
    <source>
        <strain evidence="8">ATCC 35583 / DSM 2078 / JCM 9277 / NBRC 100435 / Kra 1</strain>
    </source>
</reference>
<dbReference type="RefSeq" id="WP_014126717.1">
    <property type="nucleotide sequence ID" value="NC_016070.1"/>
</dbReference>
<dbReference type="OrthoDB" id="31128at2157"/>
<evidence type="ECO:0000256" key="1">
    <source>
        <dbReference type="ARBA" id="ARBA00011066"/>
    </source>
</evidence>
<dbReference type="Gene3D" id="3.40.1160.10">
    <property type="entry name" value="Acetylglutamate kinase-like"/>
    <property type="match status" value="1"/>
</dbReference>
<protein>
    <recommendedName>
        <fullName evidence="2 5">Carbamate kinase</fullName>
    </recommendedName>
</protein>
<dbReference type="AlphaFoldDB" id="G4RPG6"/>
<dbReference type="CDD" id="cd04235">
    <property type="entry name" value="AAK_CK"/>
    <property type="match status" value="1"/>
</dbReference>
<keyword evidence="8" id="KW-1185">Reference proteome</keyword>
<dbReference type="STRING" id="768679.TTX_0807"/>
<evidence type="ECO:0000256" key="3">
    <source>
        <dbReference type="ARBA" id="ARBA00022679"/>
    </source>
</evidence>
<dbReference type="HOGENOM" id="CLU_076278_0_0_2"/>
<dbReference type="GeneID" id="11261698"/>
<accession>G4RPG6</accession>
<dbReference type="PaxDb" id="768679-TTX_0807"/>
<dbReference type="GO" id="GO:0008804">
    <property type="term" value="F:carbamate kinase activity"/>
    <property type="evidence" value="ECO:0007669"/>
    <property type="project" value="InterPro"/>
</dbReference>
<dbReference type="EMBL" id="FN869859">
    <property type="protein sequence ID" value="CCC81461.1"/>
    <property type="molecule type" value="Genomic_DNA"/>
</dbReference>
<evidence type="ECO:0000259" key="6">
    <source>
        <dbReference type="Pfam" id="PF00696"/>
    </source>
</evidence>
<name>G4RPG6_THETK</name>
<evidence type="ECO:0000313" key="7">
    <source>
        <dbReference type="EMBL" id="CCC81461.1"/>
    </source>
</evidence>